<dbReference type="Pfam" id="PF08576">
    <property type="entry name" value="DUF1764"/>
    <property type="match status" value="1"/>
</dbReference>
<evidence type="ECO:0000313" key="2">
    <source>
        <dbReference type="Proteomes" id="UP000019763"/>
    </source>
</evidence>
<protein>
    <recommendedName>
        <fullName evidence="3">DUF1764 family protein</fullName>
    </recommendedName>
</protein>
<dbReference type="InterPro" id="IPR013885">
    <property type="entry name" value="DUF1764_euk"/>
</dbReference>
<organism evidence="1 2">
    <name type="scientific">Gregarina niphandrodes</name>
    <name type="common">Septate eugregarine</name>
    <dbReference type="NCBI Taxonomy" id="110365"/>
    <lineage>
        <taxon>Eukaryota</taxon>
        <taxon>Sar</taxon>
        <taxon>Alveolata</taxon>
        <taxon>Apicomplexa</taxon>
        <taxon>Conoidasida</taxon>
        <taxon>Gregarinasina</taxon>
        <taxon>Eugregarinorida</taxon>
        <taxon>Gregarinidae</taxon>
        <taxon>Gregarina</taxon>
    </lineage>
</organism>
<dbReference type="PANTHER" id="PTHR34066:SF1">
    <property type="entry name" value="DUF1764 FAMILY PROTEIN"/>
    <property type="match status" value="1"/>
</dbReference>
<evidence type="ECO:0008006" key="3">
    <source>
        <dbReference type="Google" id="ProtNLM"/>
    </source>
</evidence>
<keyword evidence="2" id="KW-1185">Reference proteome</keyword>
<dbReference type="OMA" id="PFECECC"/>
<dbReference type="Proteomes" id="UP000019763">
    <property type="component" value="Unassembled WGS sequence"/>
</dbReference>
<proteinExistence type="predicted"/>
<dbReference type="GeneID" id="22912969"/>
<accession>A0A023B677</accession>
<name>A0A023B677_GRENI</name>
<gene>
    <name evidence="1" type="ORF">GNI_081900</name>
</gene>
<reference evidence="1" key="1">
    <citation type="submission" date="2013-12" db="EMBL/GenBank/DDBJ databases">
        <authorList>
            <person name="Omoto C.K."/>
            <person name="Sibley D."/>
            <person name="Venepally P."/>
            <person name="Hadjithomas M."/>
            <person name="Karamycheva S."/>
            <person name="Brunk B."/>
            <person name="Roos D."/>
            <person name="Caler E."/>
            <person name="Lorenzi H."/>
        </authorList>
    </citation>
    <scope>NUCLEOTIDE SEQUENCE</scope>
</reference>
<dbReference type="OrthoDB" id="20835at2759"/>
<dbReference type="RefSeq" id="XP_011134047.1">
    <property type="nucleotide sequence ID" value="XM_011135745.1"/>
</dbReference>
<dbReference type="eggNOG" id="ENOG502RSUK">
    <property type="taxonomic scope" value="Eukaryota"/>
</dbReference>
<dbReference type="AlphaFoldDB" id="A0A023B677"/>
<sequence length="147" mass="16224">MGKKRKTKAEAAEDAKSLISALFAETKKLGEKKPLRKDRRIKTTVDAEESRKSCAEGVIDTLSSKKIRASKKAQASLNTLALKNTSAPDKVAKSFDEEMKLNGVGKRIDGKTRTYTEEGWPIYTMEELKLGQGGGTKLCPFECECCF</sequence>
<dbReference type="PANTHER" id="PTHR34066">
    <property type="entry name" value="GROWTH FACTOR 2"/>
    <property type="match status" value="1"/>
</dbReference>
<dbReference type="EMBL" id="AFNH02000613">
    <property type="protein sequence ID" value="EZG65889.1"/>
    <property type="molecule type" value="Genomic_DNA"/>
</dbReference>
<comment type="caution">
    <text evidence="1">The sequence shown here is derived from an EMBL/GenBank/DDBJ whole genome shotgun (WGS) entry which is preliminary data.</text>
</comment>
<evidence type="ECO:0000313" key="1">
    <source>
        <dbReference type="EMBL" id="EZG65889.1"/>
    </source>
</evidence>
<dbReference type="VEuPathDB" id="CryptoDB:GNI_081900"/>